<proteinExistence type="predicted"/>
<protein>
    <submittedName>
        <fullName evidence="2">Uncharacterized protein</fullName>
    </submittedName>
</protein>
<name>A0A014P3Z5_9HYPO</name>
<dbReference type="Proteomes" id="UP000030151">
    <property type="component" value="Unassembled WGS sequence"/>
</dbReference>
<dbReference type="AlphaFoldDB" id="A0A014P3Z5"/>
<feature type="chain" id="PRO_5001473444" evidence="1">
    <location>
        <begin position="18"/>
        <end position="165"/>
    </location>
</feature>
<accession>A0A014P3Z5</accession>
<organism evidence="2 3">
    <name type="scientific">Metarhizium robertsii</name>
    <dbReference type="NCBI Taxonomy" id="568076"/>
    <lineage>
        <taxon>Eukaryota</taxon>
        <taxon>Fungi</taxon>
        <taxon>Dikarya</taxon>
        <taxon>Ascomycota</taxon>
        <taxon>Pezizomycotina</taxon>
        <taxon>Sordariomycetes</taxon>
        <taxon>Hypocreomycetidae</taxon>
        <taxon>Hypocreales</taxon>
        <taxon>Clavicipitaceae</taxon>
        <taxon>Metarhizium</taxon>
    </lineage>
</organism>
<sequence>MRFSLAAALFLAGSALAAPTVSASELSQRSLITQVGNVVLQLEDGVGVTAVEGTLDTLLGGALPKVCLLLVPRPPAACIRLTPLVQLEDALGVTFAEKLLGLSKSGAGPGAVQAVGEAVAMLLQGIGLPQVDAFLDSATGGAMSSLEGALGVTDIENALHLSGGV</sequence>
<keyword evidence="1" id="KW-0732">Signal</keyword>
<evidence type="ECO:0000256" key="1">
    <source>
        <dbReference type="SAM" id="SignalP"/>
    </source>
</evidence>
<dbReference type="OrthoDB" id="3354195at2759"/>
<feature type="signal peptide" evidence="1">
    <location>
        <begin position="1"/>
        <end position="17"/>
    </location>
</feature>
<dbReference type="EMBL" id="JELW01000053">
    <property type="protein sequence ID" value="EXU96214.1"/>
    <property type="molecule type" value="Genomic_DNA"/>
</dbReference>
<comment type="caution">
    <text evidence="2">The sequence shown here is derived from an EMBL/GenBank/DDBJ whole genome shotgun (WGS) entry which is preliminary data.</text>
</comment>
<evidence type="ECO:0000313" key="3">
    <source>
        <dbReference type="Proteomes" id="UP000030151"/>
    </source>
</evidence>
<gene>
    <name evidence="2" type="ORF">X797_010714</name>
</gene>
<dbReference type="HOGENOM" id="CLU_148808_0_0_1"/>
<dbReference type="eggNOG" id="ENOG502RM2P">
    <property type="taxonomic scope" value="Eukaryota"/>
</dbReference>
<reference evidence="2 3" key="1">
    <citation type="submission" date="2014-02" db="EMBL/GenBank/DDBJ databases">
        <title>The genome sequence of the entomopathogenic fungus Metarhizium robertsii ARSEF 2575.</title>
        <authorList>
            <person name="Giuliano Garisto Donzelli B."/>
            <person name="Roe B.A."/>
            <person name="Macmil S.L."/>
            <person name="Krasnoff S.B."/>
            <person name="Gibson D.M."/>
        </authorList>
    </citation>
    <scope>NUCLEOTIDE SEQUENCE [LARGE SCALE GENOMIC DNA]</scope>
    <source>
        <strain evidence="2 3">ARSEF 2575</strain>
    </source>
</reference>
<evidence type="ECO:0000313" key="2">
    <source>
        <dbReference type="EMBL" id="EXU96214.1"/>
    </source>
</evidence>